<feature type="compositionally biased region" description="Basic and acidic residues" evidence="4">
    <location>
        <begin position="96"/>
        <end position="105"/>
    </location>
</feature>
<dbReference type="InterPro" id="IPR008606">
    <property type="entry name" value="EIF4EBP"/>
</dbReference>
<keyword evidence="3" id="KW-0652">Protein synthesis inhibitor</keyword>
<name>A0A6P4ZZT6_BRABE</name>
<dbReference type="Proteomes" id="UP000515135">
    <property type="component" value="Unplaced"/>
</dbReference>
<evidence type="ECO:0000256" key="2">
    <source>
        <dbReference type="ARBA" id="ARBA00022845"/>
    </source>
</evidence>
<accession>A0A6P4ZZT6</accession>
<proteinExistence type="inferred from homology"/>
<dbReference type="KEGG" id="bbel:109481423"/>
<sequence>MSAPRKLSNPHEIPTRRILISDPSDLPLDYGTTPGGTIFSTTPGGTRIIYDRAFLMQMRNSPHAKTPPRNLPKIPGVTSPADAEQTAKRNQVNGENNHDKPHDTDEPQFEMDI</sequence>
<evidence type="ECO:0000256" key="3">
    <source>
        <dbReference type="ARBA" id="ARBA00023193"/>
    </source>
</evidence>
<evidence type="ECO:0000256" key="4">
    <source>
        <dbReference type="SAM" id="MobiDB-lite"/>
    </source>
</evidence>
<evidence type="ECO:0000313" key="6">
    <source>
        <dbReference type="RefSeq" id="XP_019639554.1"/>
    </source>
</evidence>
<dbReference type="GeneID" id="109481423"/>
<gene>
    <name evidence="6" type="primary">LOC109481423</name>
</gene>
<keyword evidence="5" id="KW-1185">Reference proteome</keyword>
<dbReference type="PANTHER" id="PTHR12669:SF12">
    <property type="entry name" value="EUKARYOTIC TRANSLATION INITIATION FACTOR 4E-BINDING PROTEIN"/>
    <property type="match status" value="1"/>
</dbReference>
<organism evidence="5 6">
    <name type="scientific">Branchiostoma belcheri</name>
    <name type="common">Amphioxus</name>
    <dbReference type="NCBI Taxonomy" id="7741"/>
    <lineage>
        <taxon>Eukaryota</taxon>
        <taxon>Metazoa</taxon>
        <taxon>Chordata</taxon>
        <taxon>Cephalochordata</taxon>
        <taxon>Leptocardii</taxon>
        <taxon>Amphioxiformes</taxon>
        <taxon>Branchiostomatidae</taxon>
        <taxon>Branchiostoma</taxon>
    </lineage>
</organism>
<comment type="similarity">
    <text evidence="1">Belongs to the eIF4E-binding protein family.</text>
</comment>
<dbReference type="GO" id="GO:0005737">
    <property type="term" value="C:cytoplasm"/>
    <property type="evidence" value="ECO:0007669"/>
    <property type="project" value="TreeGrafter"/>
</dbReference>
<dbReference type="RefSeq" id="XP_019639554.1">
    <property type="nucleotide sequence ID" value="XM_019783995.1"/>
</dbReference>
<feature type="region of interest" description="Disordered" evidence="4">
    <location>
        <begin position="60"/>
        <end position="113"/>
    </location>
</feature>
<evidence type="ECO:0000256" key="1">
    <source>
        <dbReference type="ARBA" id="ARBA00005480"/>
    </source>
</evidence>
<dbReference type="GO" id="GO:0045947">
    <property type="term" value="P:negative regulation of translational initiation"/>
    <property type="evidence" value="ECO:0007669"/>
    <property type="project" value="InterPro"/>
</dbReference>
<dbReference type="Pfam" id="PF05456">
    <property type="entry name" value="eIF_4EBP"/>
    <property type="match status" value="1"/>
</dbReference>
<evidence type="ECO:0000313" key="5">
    <source>
        <dbReference type="Proteomes" id="UP000515135"/>
    </source>
</evidence>
<dbReference type="GO" id="GO:0008190">
    <property type="term" value="F:eukaryotic initiation factor 4E binding"/>
    <property type="evidence" value="ECO:0007669"/>
    <property type="project" value="InterPro"/>
</dbReference>
<reference evidence="6" key="1">
    <citation type="submission" date="2025-08" db="UniProtKB">
        <authorList>
            <consortium name="RefSeq"/>
        </authorList>
    </citation>
    <scope>IDENTIFICATION</scope>
    <source>
        <tissue evidence="6">Gonad</tissue>
    </source>
</reference>
<dbReference type="OrthoDB" id="19729at2759"/>
<keyword evidence="2" id="KW-0810">Translation regulation</keyword>
<dbReference type="PANTHER" id="PTHR12669">
    <property type="entry name" value="EUKARYOTIC TRANSLATION INITIATION FACTOR 4E-BINDING PROTEIN"/>
    <property type="match status" value="1"/>
</dbReference>
<dbReference type="AlphaFoldDB" id="A0A6P4ZZT6"/>
<protein>
    <submittedName>
        <fullName evidence="6">Eukaryotic translation initiation factor 4E-binding protein 2-like</fullName>
    </submittedName>
</protein>